<protein>
    <submittedName>
        <fullName evidence="1">Uncharacterized protein</fullName>
    </submittedName>
</protein>
<dbReference type="EMBL" id="LXQA010394720">
    <property type="protein sequence ID" value="MCI49021.1"/>
    <property type="molecule type" value="Genomic_DNA"/>
</dbReference>
<keyword evidence="2" id="KW-1185">Reference proteome</keyword>
<proteinExistence type="predicted"/>
<reference evidence="1 2" key="1">
    <citation type="journal article" date="2018" name="Front. Plant Sci.">
        <title>Red Clover (Trifolium pratense) and Zigzag Clover (T. medium) - A Picture of Genomic Similarities and Differences.</title>
        <authorList>
            <person name="Dluhosova J."/>
            <person name="Istvanek J."/>
            <person name="Nedelnik J."/>
            <person name="Repkova J."/>
        </authorList>
    </citation>
    <scope>NUCLEOTIDE SEQUENCE [LARGE SCALE GENOMIC DNA]</scope>
    <source>
        <strain evidence="2">cv. 10/8</strain>
        <tissue evidence="1">Leaf</tissue>
    </source>
</reference>
<organism evidence="1 2">
    <name type="scientific">Trifolium medium</name>
    <dbReference type="NCBI Taxonomy" id="97028"/>
    <lineage>
        <taxon>Eukaryota</taxon>
        <taxon>Viridiplantae</taxon>
        <taxon>Streptophyta</taxon>
        <taxon>Embryophyta</taxon>
        <taxon>Tracheophyta</taxon>
        <taxon>Spermatophyta</taxon>
        <taxon>Magnoliopsida</taxon>
        <taxon>eudicotyledons</taxon>
        <taxon>Gunneridae</taxon>
        <taxon>Pentapetalae</taxon>
        <taxon>rosids</taxon>
        <taxon>fabids</taxon>
        <taxon>Fabales</taxon>
        <taxon>Fabaceae</taxon>
        <taxon>Papilionoideae</taxon>
        <taxon>50 kb inversion clade</taxon>
        <taxon>NPAAA clade</taxon>
        <taxon>Hologalegina</taxon>
        <taxon>IRL clade</taxon>
        <taxon>Trifolieae</taxon>
        <taxon>Trifolium</taxon>
    </lineage>
</organism>
<evidence type="ECO:0000313" key="1">
    <source>
        <dbReference type="EMBL" id="MCI49021.1"/>
    </source>
</evidence>
<dbReference type="Proteomes" id="UP000265520">
    <property type="component" value="Unassembled WGS sequence"/>
</dbReference>
<accession>A0A392SJH3</accession>
<sequence>MYTARCAATRRLNRPGSPTLHVAQKTENEAGKQSYTARCAAHAACCARTCNIMQKT</sequence>
<evidence type="ECO:0000313" key="2">
    <source>
        <dbReference type="Proteomes" id="UP000265520"/>
    </source>
</evidence>
<comment type="caution">
    <text evidence="1">The sequence shown here is derived from an EMBL/GenBank/DDBJ whole genome shotgun (WGS) entry which is preliminary data.</text>
</comment>
<dbReference type="AlphaFoldDB" id="A0A392SJH3"/>
<name>A0A392SJH3_9FABA</name>